<name>A0ABW2Y3F6_9ACTN</name>
<dbReference type="Gene3D" id="1.10.10.10">
    <property type="entry name" value="Winged helix-like DNA-binding domain superfamily/Winged helix DNA-binding domain"/>
    <property type="match status" value="1"/>
</dbReference>
<evidence type="ECO:0000313" key="3">
    <source>
        <dbReference type="EMBL" id="MFD0692293.1"/>
    </source>
</evidence>
<sequence length="149" mass="15306">MNRGDRLLALVPELRAAAPDPLEHAALAERLGVSERTVRRDLELLTHGGLPVEAAKGHGCVLPDPTPPTPLSEVGSLMGPVRGTLARPGHATGGAAHADAAATRRTGAARSRGGGTGARVGRWTGLISSAREAGTRPPTSAAAVRTRRR</sequence>
<gene>
    <name evidence="3" type="ORF">ACFQZM_47940</name>
</gene>
<accession>A0ABW2Y3F6</accession>
<evidence type="ECO:0000259" key="2">
    <source>
        <dbReference type="Pfam" id="PF08279"/>
    </source>
</evidence>
<feature type="region of interest" description="Disordered" evidence="1">
    <location>
        <begin position="53"/>
        <end position="149"/>
    </location>
</feature>
<feature type="domain" description="Helix-turn-helix type 11" evidence="2">
    <location>
        <begin position="6"/>
        <end position="59"/>
    </location>
</feature>
<protein>
    <submittedName>
        <fullName evidence="3">HTH domain-containing protein</fullName>
    </submittedName>
</protein>
<proteinExistence type="predicted"/>
<dbReference type="InterPro" id="IPR036390">
    <property type="entry name" value="WH_DNA-bd_sf"/>
</dbReference>
<dbReference type="EMBL" id="JBHTGP010000038">
    <property type="protein sequence ID" value="MFD0692293.1"/>
    <property type="molecule type" value="Genomic_DNA"/>
</dbReference>
<dbReference type="RefSeq" id="WP_131755925.1">
    <property type="nucleotide sequence ID" value="NZ_CAACUY010000010.1"/>
</dbReference>
<dbReference type="InterPro" id="IPR036388">
    <property type="entry name" value="WH-like_DNA-bd_sf"/>
</dbReference>
<feature type="compositionally biased region" description="Low complexity" evidence="1">
    <location>
        <begin position="86"/>
        <end position="111"/>
    </location>
</feature>
<dbReference type="SUPFAM" id="SSF46785">
    <property type="entry name" value="Winged helix' DNA-binding domain"/>
    <property type="match status" value="1"/>
</dbReference>
<organism evidence="3 4">
    <name type="scientific">Actinomadura fibrosa</name>
    <dbReference type="NCBI Taxonomy" id="111802"/>
    <lineage>
        <taxon>Bacteria</taxon>
        <taxon>Bacillati</taxon>
        <taxon>Actinomycetota</taxon>
        <taxon>Actinomycetes</taxon>
        <taxon>Streptosporangiales</taxon>
        <taxon>Thermomonosporaceae</taxon>
        <taxon>Actinomadura</taxon>
    </lineage>
</organism>
<evidence type="ECO:0000313" key="4">
    <source>
        <dbReference type="Proteomes" id="UP001597063"/>
    </source>
</evidence>
<dbReference type="Proteomes" id="UP001597063">
    <property type="component" value="Unassembled WGS sequence"/>
</dbReference>
<dbReference type="Pfam" id="PF08279">
    <property type="entry name" value="HTH_11"/>
    <property type="match status" value="1"/>
</dbReference>
<evidence type="ECO:0000256" key="1">
    <source>
        <dbReference type="SAM" id="MobiDB-lite"/>
    </source>
</evidence>
<comment type="caution">
    <text evidence="3">The sequence shown here is derived from an EMBL/GenBank/DDBJ whole genome shotgun (WGS) entry which is preliminary data.</text>
</comment>
<dbReference type="InterPro" id="IPR013196">
    <property type="entry name" value="HTH_11"/>
</dbReference>
<reference evidence="4" key="1">
    <citation type="journal article" date="2019" name="Int. J. Syst. Evol. Microbiol.">
        <title>The Global Catalogue of Microorganisms (GCM) 10K type strain sequencing project: providing services to taxonomists for standard genome sequencing and annotation.</title>
        <authorList>
            <consortium name="The Broad Institute Genomics Platform"/>
            <consortium name="The Broad Institute Genome Sequencing Center for Infectious Disease"/>
            <person name="Wu L."/>
            <person name="Ma J."/>
        </authorList>
    </citation>
    <scope>NUCLEOTIDE SEQUENCE [LARGE SCALE GENOMIC DNA]</scope>
    <source>
        <strain evidence="4">JCM 9371</strain>
    </source>
</reference>
<keyword evidence="4" id="KW-1185">Reference proteome</keyword>